<sequence length="241" mass="27424">MGNVRWLCVTVIAFCLALGASWLLLAQVDFAYDWLYSFMDIPKHIAKYAPEYAERADFVETNFAEHSRMFAEVVTAIHNQGGGLATLSYYSPDGQLLNTAFNNDEVIHLQDVAILIDRLLLGLKVMLVVFVVLLAWLSITRQVLPSFKSLLAYVIIALLLITVVVLLVGPYEIFSQLHIWVFPEEHKWKFYYEESVMSNLMKAPDLFAYIAVLLVVLAVPIFAVMMWLVKQFLGLRSQNNV</sequence>
<proteinExistence type="predicted"/>
<keyword evidence="1" id="KW-1133">Transmembrane helix</keyword>
<feature type="transmembrane region" description="Helical" evidence="1">
    <location>
        <begin position="150"/>
        <end position="171"/>
    </location>
</feature>
<dbReference type="OrthoDB" id="7836096at2"/>
<keyword evidence="1" id="KW-0472">Membrane</keyword>
<keyword evidence="1" id="KW-0812">Transmembrane</keyword>
<comment type="caution">
    <text evidence="2">The sequence shown here is derived from an EMBL/GenBank/DDBJ whole genome shotgun (WGS) entry which is preliminary data.</text>
</comment>
<keyword evidence="3" id="KW-1185">Reference proteome</keyword>
<evidence type="ECO:0000256" key="1">
    <source>
        <dbReference type="SAM" id="Phobius"/>
    </source>
</evidence>
<dbReference type="InterPro" id="IPR010178">
    <property type="entry name" value="Lit"/>
</dbReference>
<reference evidence="2 3" key="1">
    <citation type="submission" date="2018-05" db="EMBL/GenBank/DDBJ databases">
        <title>Leucothrix arctica sp. nov., isolated from Arctic seawater.</title>
        <authorList>
            <person name="Choi A."/>
            <person name="Baek K."/>
        </authorList>
    </citation>
    <scope>NUCLEOTIDE SEQUENCE [LARGE SCALE GENOMIC DNA]</scope>
    <source>
        <strain evidence="2 3">IMCC9719</strain>
    </source>
</reference>
<protein>
    <submittedName>
        <fullName evidence="2">DUF1461 domain-containing protein</fullName>
    </submittedName>
</protein>
<organism evidence="2 3">
    <name type="scientific">Leucothrix arctica</name>
    <dbReference type="NCBI Taxonomy" id="1481894"/>
    <lineage>
        <taxon>Bacteria</taxon>
        <taxon>Pseudomonadati</taxon>
        <taxon>Pseudomonadota</taxon>
        <taxon>Gammaproteobacteria</taxon>
        <taxon>Thiotrichales</taxon>
        <taxon>Thiotrichaceae</taxon>
        <taxon>Leucothrix</taxon>
    </lineage>
</organism>
<dbReference type="EMBL" id="QGKL01000006">
    <property type="protein sequence ID" value="PWQ99368.1"/>
    <property type="molecule type" value="Genomic_DNA"/>
</dbReference>
<dbReference type="Proteomes" id="UP000245506">
    <property type="component" value="Unassembled WGS sequence"/>
</dbReference>
<evidence type="ECO:0000313" key="2">
    <source>
        <dbReference type="EMBL" id="PWQ99368.1"/>
    </source>
</evidence>
<feature type="transmembrane region" description="Helical" evidence="1">
    <location>
        <begin position="119"/>
        <end position="138"/>
    </location>
</feature>
<evidence type="ECO:0000313" key="3">
    <source>
        <dbReference type="Proteomes" id="UP000245506"/>
    </source>
</evidence>
<dbReference type="Pfam" id="PF07314">
    <property type="entry name" value="Lit"/>
    <property type="match status" value="1"/>
</dbReference>
<feature type="transmembrane region" description="Helical" evidence="1">
    <location>
        <begin position="206"/>
        <end position="229"/>
    </location>
</feature>
<accession>A0A317CLG3</accession>
<dbReference type="AlphaFoldDB" id="A0A317CLG3"/>
<dbReference type="RefSeq" id="WP_109821634.1">
    <property type="nucleotide sequence ID" value="NZ_QGKL01000006.1"/>
</dbReference>
<name>A0A317CLG3_9GAMM</name>
<gene>
    <name evidence="2" type="ORF">DKT75_01330</name>
</gene>